<dbReference type="SUPFAM" id="SSF100950">
    <property type="entry name" value="NagB/RpiA/CoA transferase-like"/>
    <property type="match status" value="1"/>
</dbReference>
<dbReference type="GO" id="GO:0019509">
    <property type="term" value="P:L-methionine salvage from methylthioadenosine"/>
    <property type="evidence" value="ECO:0007669"/>
    <property type="project" value="TreeGrafter"/>
</dbReference>
<name>A0A673UUD8_SURSU</name>
<dbReference type="InterPro" id="IPR042529">
    <property type="entry name" value="IF_2B-like_C"/>
</dbReference>
<dbReference type="PANTHER" id="PTHR43475">
    <property type="entry name" value="METHYLTHIORIBOSE-1-PHOSPHATE ISOMERASE"/>
    <property type="match status" value="1"/>
</dbReference>
<proteinExistence type="inferred from homology"/>
<evidence type="ECO:0000313" key="3">
    <source>
        <dbReference type="Ensembl" id="ENSSSUP00005029108.1"/>
    </source>
</evidence>
<dbReference type="GO" id="GO:0046523">
    <property type="term" value="F:S-methyl-5-thioribose-1-phosphate isomerase activity"/>
    <property type="evidence" value="ECO:0007669"/>
    <property type="project" value="TreeGrafter"/>
</dbReference>
<dbReference type="Pfam" id="PF01008">
    <property type="entry name" value="IF-2B"/>
    <property type="match status" value="1"/>
</dbReference>
<protein>
    <submittedName>
        <fullName evidence="3">Uncharacterized protein</fullName>
    </submittedName>
</protein>
<dbReference type="AlphaFoldDB" id="A0A673UUD8"/>
<evidence type="ECO:0000256" key="1">
    <source>
        <dbReference type="ARBA" id="ARBA00007251"/>
    </source>
</evidence>
<evidence type="ECO:0000313" key="4">
    <source>
        <dbReference type="Proteomes" id="UP000472268"/>
    </source>
</evidence>
<sequence length="80" mass="8609">KPTPLYQTHLLEFSQPHSCLLASSLSSAGIEVWNPAFDVTPHDLITGGIITELGVFAPEELRAALSTSNSFTHSLTLPHP</sequence>
<organism evidence="3 4">
    <name type="scientific">Suricata suricatta</name>
    <name type="common">Meerkat</name>
    <dbReference type="NCBI Taxonomy" id="37032"/>
    <lineage>
        <taxon>Eukaryota</taxon>
        <taxon>Metazoa</taxon>
        <taxon>Chordata</taxon>
        <taxon>Craniata</taxon>
        <taxon>Vertebrata</taxon>
        <taxon>Euteleostomi</taxon>
        <taxon>Mammalia</taxon>
        <taxon>Eutheria</taxon>
        <taxon>Laurasiatheria</taxon>
        <taxon>Carnivora</taxon>
        <taxon>Feliformia</taxon>
        <taxon>Herpestidae</taxon>
        <taxon>Suricata</taxon>
    </lineage>
</organism>
<keyword evidence="4" id="KW-1185">Reference proteome</keyword>
<reference evidence="3" key="2">
    <citation type="submission" date="2025-08" db="UniProtKB">
        <authorList>
            <consortium name="Ensembl"/>
        </authorList>
    </citation>
    <scope>IDENTIFICATION</scope>
</reference>
<dbReference type="InterPro" id="IPR000649">
    <property type="entry name" value="IF-2B-related"/>
</dbReference>
<comment type="similarity">
    <text evidence="1 2">Belongs to the eIF-2B alpha/beta/delta subunits family.</text>
</comment>
<reference evidence="3 4" key="1">
    <citation type="submission" date="2019-05" db="EMBL/GenBank/DDBJ databases">
        <title>A Chromosome-scale Meerkat (S. suricatta) Genome Assembly.</title>
        <authorList>
            <person name="Dudchenko O."/>
            <person name="Lieberman Aiden E."/>
            <person name="Tung J."/>
            <person name="Barreiro L.B."/>
            <person name="Clutton-Brock T.H."/>
        </authorList>
    </citation>
    <scope>NUCLEOTIDE SEQUENCE [LARGE SCALE GENOMIC DNA]</scope>
</reference>
<dbReference type="Gene3D" id="3.40.50.10470">
    <property type="entry name" value="Translation initiation factor eif-2b, domain 2"/>
    <property type="match status" value="1"/>
</dbReference>
<dbReference type="Proteomes" id="UP000472268">
    <property type="component" value="Chromosome 12"/>
</dbReference>
<evidence type="ECO:0000256" key="2">
    <source>
        <dbReference type="RuleBase" id="RU003814"/>
    </source>
</evidence>
<reference evidence="3" key="3">
    <citation type="submission" date="2025-09" db="UniProtKB">
        <authorList>
            <consortium name="Ensembl"/>
        </authorList>
    </citation>
    <scope>IDENTIFICATION</scope>
</reference>
<dbReference type="Ensembl" id="ENSSSUT00005033217.1">
    <property type="protein sequence ID" value="ENSSSUP00005029108.1"/>
    <property type="gene ID" value="ENSSSUG00005018793.1"/>
</dbReference>
<dbReference type="PANTHER" id="PTHR43475:SF1">
    <property type="entry name" value="METHYLTHIORIBOSE-1-PHOSPHATE ISOMERASE"/>
    <property type="match status" value="1"/>
</dbReference>
<dbReference type="InterPro" id="IPR037171">
    <property type="entry name" value="NagB/RpiA_transferase-like"/>
</dbReference>
<accession>A0A673UUD8</accession>